<evidence type="ECO:0000256" key="1">
    <source>
        <dbReference type="SAM" id="MobiDB-lite"/>
    </source>
</evidence>
<organism evidence="2">
    <name type="scientific">freshwater metagenome</name>
    <dbReference type="NCBI Taxonomy" id="449393"/>
    <lineage>
        <taxon>unclassified sequences</taxon>
        <taxon>metagenomes</taxon>
        <taxon>ecological metagenomes</taxon>
    </lineage>
</organism>
<dbReference type="AlphaFoldDB" id="A0A6J6DZK7"/>
<feature type="region of interest" description="Disordered" evidence="1">
    <location>
        <begin position="1"/>
        <end position="34"/>
    </location>
</feature>
<dbReference type="EMBL" id="CAEZTQ010000041">
    <property type="protein sequence ID" value="CAB4568594.1"/>
    <property type="molecule type" value="Genomic_DNA"/>
</dbReference>
<proteinExistence type="predicted"/>
<reference evidence="2" key="1">
    <citation type="submission" date="2020-05" db="EMBL/GenBank/DDBJ databases">
        <authorList>
            <person name="Chiriac C."/>
            <person name="Salcher M."/>
            <person name="Ghai R."/>
            <person name="Kavagutti S V."/>
        </authorList>
    </citation>
    <scope>NUCLEOTIDE SEQUENCE</scope>
</reference>
<evidence type="ECO:0000313" key="2">
    <source>
        <dbReference type="EMBL" id="CAB4568594.1"/>
    </source>
</evidence>
<protein>
    <submittedName>
        <fullName evidence="2">Unannotated protein</fullName>
    </submittedName>
</protein>
<name>A0A6J6DZK7_9ZZZZ</name>
<accession>A0A6J6DZK7</accession>
<gene>
    <name evidence="2" type="ORF">UFOPK1704_00312</name>
</gene>
<sequence length="34" mass="3625">MRGGEEVNDLGLSFVTPLGANYNSDGHERSPFGT</sequence>
<feature type="compositionally biased region" description="Basic and acidic residues" evidence="1">
    <location>
        <begin position="25"/>
        <end position="34"/>
    </location>
</feature>